<evidence type="ECO:0000313" key="10">
    <source>
        <dbReference type="EMBL" id="QEY63263.1"/>
    </source>
</evidence>
<dbReference type="AlphaFoldDB" id="A0A5J6QLG5"/>
<feature type="transmembrane region" description="Helical" evidence="8">
    <location>
        <begin position="152"/>
        <end position="174"/>
    </location>
</feature>
<sequence>MNTPLWKHANGDGTGGWSPGEAQQPEAPIQDRDRTARIGLGVFLGVVTSLFLLFLLAFIARSQVSDWRPLTDPLAPLAHPWMLWVNTALLGVGSACLQWAKVSMDRERAGDATLAFLLGGVFAVAFLGGQLWVWQEFAAWGFKVSGNPANSFFFLLTGLHGLHLAGGLVAWAMVARRMLRFGPGERLRTGMALCAFYWHYLLGLWLVLFAVLTSTPETYQAIAAFCGLR</sequence>
<feature type="transmembrane region" description="Helical" evidence="8">
    <location>
        <begin position="81"/>
        <end position="100"/>
    </location>
</feature>
<dbReference type="InterPro" id="IPR013833">
    <property type="entry name" value="Cyt_c_oxidase_su3_a-hlx"/>
</dbReference>
<evidence type="ECO:0000256" key="6">
    <source>
        <dbReference type="RuleBase" id="RU003376"/>
    </source>
</evidence>
<evidence type="ECO:0000256" key="4">
    <source>
        <dbReference type="ARBA" id="ARBA00022989"/>
    </source>
</evidence>
<dbReference type="RefSeq" id="WP_151133912.1">
    <property type="nucleotide sequence ID" value="NZ_CP043311.1"/>
</dbReference>
<dbReference type="SUPFAM" id="SSF81452">
    <property type="entry name" value="Cytochrome c oxidase subunit III-like"/>
    <property type="match status" value="1"/>
</dbReference>
<dbReference type="Pfam" id="PF00510">
    <property type="entry name" value="COX3"/>
    <property type="match status" value="1"/>
</dbReference>
<feature type="transmembrane region" description="Helical" evidence="8">
    <location>
        <begin position="38"/>
        <end position="61"/>
    </location>
</feature>
<dbReference type="PANTHER" id="PTHR11403">
    <property type="entry name" value="CYTOCHROME C OXIDASE SUBUNIT III"/>
    <property type="match status" value="1"/>
</dbReference>
<evidence type="ECO:0000256" key="7">
    <source>
        <dbReference type="SAM" id="MobiDB-lite"/>
    </source>
</evidence>
<dbReference type="GO" id="GO:0004129">
    <property type="term" value="F:cytochrome-c oxidase activity"/>
    <property type="evidence" value="ECO:0007669"/>
    <property type="project" value="InterPro"/>
</dbReference>
<dbReference type="InterPro" id="IPR024791">
    <property type="entry name" value="Cyt_c/ubiquinol_Oxase_su3"/>
</dbReference>
<evidence type="ECO:0000256" key="2">
    <source>
        <dbReference type="ARBA" id="ARBA00010581"/>
    </source>
</evidence>
<comment type="similarity">
    <text evidence="2 6">Belongs to the cytochrome c oxidase subunit 3 family.</text>
</comment>
<dbReference type="InterPro" id="IPR035973">
    <property type="entry name" value="Cyt_c_oxidase_su3-like_sf"/>
</dbReference>
<organism evidence="10 11">
    <name type="scientific">Metapseudomonas lalkuanensis</name>
    <dbReference type="NCBI Taxonomy" id="2604832"/>
    <lineage>
        <taxon>Bacteria</taxon>
        <taxon>Pseudomonadati</taxon>
        <taxon>Pseudomonadota</taxon>
        <taxon>Gammaproteobacteria</taxon>
        <taxon>Pseudomonadales</taxon>
        <taxon>Pseudomonadaceae</taxon>
        <taxon>Metapseudomonas</taxon>
    </lineage>
</organism>
<evidence type="ECO:0000256" key="8">
    <source>
        <dbReference type="SAM" id="Phobius"/>
    </source>
</evidence>
<evidence type="ECO:0000256" key="1">
    <source>
        <dbReference type="ARBA" id="ARBA00004141"/>
    </source>
</evidence>
<feature type="transmembrane region" description="Helical" evidence="8">
    <location>
        <begin position="195"/>
        <end position="212"/>
    </location>
</feature>
<feature type="region of interest" description="Disordered" evidence="7">
    <location>
        <begin position="1"/>
        <end position="29"/>
    </location>
</feature>
<name>A0A5J6QLG5_9GAMM</name>
<keyword evidence="4 8" id="KW-1133">Transmembrane helix</keyword>
<evidence type="ECO:0000256" key="5">
    <source>
        <dbReference type="ARBA" id="ARBA00023136"/>
    </source>
</evidence>
<feature type="domain" description="Heme-copper oxidase subunit III family profile" evidence="9">
    <location>
        <begin position="1"/>
        <end position="217"/>
    </location>
</feature>
<comment type="subcellular location">
    <subcellularLocation>
        <location evidence="6">Cell membrane</location>
        <topology evidence="6">Multi-pass membrane protein</topology>
    </subcellularLocation>
    <subcellularLocation>
        <location evidence="1">Membrane</location>
        <topology evidence="1">Multi-pass membrane protein</topology>
    </subcellularLocation>
</comment>
<keyword evidence="3 6" id="KW-0812">Transmembrane</keyword>
<dbReference type="Proteomes" id="UP000327179">
    <property type="component" value="Chromosome"/>
</dbReference>
<dbReference type="GO" id="GO:0019646">
    <property type="term" value="P:aerobic electron transport chain"/>
    <property type="evidence" value="ECO:0007669"/>
    <property type="project" value="InterPro"/>
</dbReference>
<dbReference type="GO" id="GO:0005886">
    <property type="term" value="C:plasma membrane"/>
    <property type="evidence" value="ECO:0007669"/>
    <property type="project" value="UniProtKB-SubCell"/>
</dbReference>
<reference evidence="10 11" key="1">
    <citation type="submission" date="2019-08" db="EMBL/GenBank/DDBJ databases">
        <title>Whole-genome Sequencing of e-waste polymer degrading bacterium Pseudomonas sp. strain PE08.</title>
        <authorList>
            <person name="Kirdat K."/>
            <person name="Debbarma P."/>
            <person name="Narawade N."/>
            <person name="Suyal D."/>
            <person name="Thorat V."/>
            <person name="Shouche Y."/>
            <person name="Goel R."/>
            <person name="Yadav A."/>
        </authorList>
    </citation>
    <scope>NUCLEOTIDE SEQUENCE [LARGE SCALE GENOMIC DNA]</scope>
    <source>
        <strain evidence="10 11">PE08</strain>
    </source>
</reference>
<dbReference type="PANTHER" id="PTHR11403:SF10">
    <property type="entry name" value="CYTOCHROME C OXIDASE"/>
    <property type="match status" value="1"/>
</dbReference>
<keyword evidence="5 8" id="KW-0472">Membrane</keyword>
<protein>
    <submittedName>
        <fullName evidence="10">Cytochrome C oxidase subunit III</fullName>
    </submittedName>
</protein>
<keyword evidence="11" id="KW-1185">Reference proteome</keyword>
<evidence type="ECO:0000259" key="9">
    <source>
        <dbReference type="PROSITE" id="PS50253"/>
    </source>
</evidence>
<dbReference type="Gene3D" id="1.20.120.80">
    <property type="entry name" value="Cytochrome c oxidase, subunit III, four-helix bundle"/>
    <property type="match status" value="1"/>
</dbReference>
<gene>
    <name evidence="10" type="ORF">FXN65_14815</name>
</gene>
<evidence type="ECO:0000256" key="3">
    <source>
        <dbReference type="ARBA" id="ARBA00022692"/>
    </source>
</evidence>
<evidence type="ECO:0000313" key="11">
    <source>
        <dbReference type="Proteomes" id="UP000327179"/>
    </source>
</evidence>
<proteinExistence type="inferred from homology"/>
<dbReference type="InterPro" id="IPR000298">
    <property type="entry name" value="Cyt_c_oxidase-like_su3"/>
</dbReference>
<dbReference type="KEGG" id="plal:FXN65_14815"/>
<dbReference type="EMBL" id="CP043311">
    <property type="protein sequence ID" value="QEY63263.1"/>
    <property type="molecule type" value="Genomic_DNA"/>
</dbReference>
<accession>A0A5J6QLG5</accession>
<dbReference type="PROSITE" id="PS50253">
    <property type="entry name" value="COX3"/>
    <property type="match status" value="1"/>
</dbReference>
<feature type="transmembrane region" description="Helical" evidence="8">
    <location>
        <begin position="112"/>
        <end position="132"/>
    </location>
</feature>